<accession>A0A974XDJ0</accession>
<evidence type="ECO:0000313" key="5">
    <source>
        <dbReference type="Proteomes" id="UP000663499"/>
    </source>
</evidence>
<dbReference type="SUPFAM" id="SSF103025">
    <property type="entry name" value="Folate-binding domain"/>
    <property type="match status" value="1"/>
</dbReference>
<dbReference type="PANTHER" id="PTHR43757:SF2">
    <property type="entry name" value="AMINOMETHYLTRANSFERASE, MITOCHONDRIAL"/>
    <property type="match status" value="1"/>
</dbReference>
<proteinExistence type="predicted"/>
<protein>
    <submittedName>
        <fullName evidence="4">Aminomethyltransferase family protein</fullName>
    </submittedName>
</protein>
<dbReference type="InterPro" id="IPR028896">
    <property type="entry name" value="GcvT/YgfZ/DmdA"/>
</dbReference>
<evidence type="ECO:0000259" key="3">
    <source>
        <dbReference type="Pfam" id="PF08669"/>
    </source>
</evidence>
<dbReference type="InterPro" id="IPR013977">
    <property type="entry name" value="GcvT_C"/>
</dbReference>
<dbReference type="KEGG" id="alka:J0B03_07460"/>
<dbReference type="InterPro" id="IPR029043">
    <property type="entry name" value="GcvT/YgfZ_C"/>
</dbReference>
<dbReference type="InterPro" id="IPR006222">
    <property type="entry name" value="GCVT_N"/>
</dbReference>
<keyword evidence="5" id="KW-1185">Reference proteome</keyword>
<dbReference type="Gene3D" id="3.30.1360.120">
    <property type="entry name" value="Probable tRNA modification gtpase trme, domain 1"/>
    <property type="match status" value="1"/>
</dbReference>
<evidence type="ECO:0000256" key="1">
    <source>
        <dbReference type="PIRSR" id="PIRSR006487-1"/>
    </source>
</evidence>
<sequence length="338" mass="38865">MNKNVYKNDEMKRREHMAVRKSVGWYFWTHQLLQVKGEEATAFLDLIFPNSIANLKVGSARYTTMLNEKAEIIDDVIVFRMEDQKYWISTLFINKLTDWLSNFKKAFAVKYSDISENYQMFAVQGPRSKDLINAIVENNVDDQKFFTIRDNKIDGIDVKINRGGFTGEKFGYEIYVLPEDMAIIEEKLRKEGEAFDAVEVTDVQIMAWSLPTEAGFYYMRNLMHTNPLEVGLDEGINWNKEFVGKEALLQIKEKGPTREMVGFTLDEDDVRINAMDLGGPGTPVMLNGEEIGRVSKFTYSFVLEKNIGYILCMKNTVKPGDHVAIKTYDAVITEKVFI</sequence>
<dbReference type="RefSeq" id="WP_207299013.1">
    <property type="nucleotide sequence ID" value="NZ_CP071444.1"/>
</dbReference>
<dbReference type="PIRSF" id="PIRSF006487">
    <property type="entry name" value="GcvT"/>
    <property type="match status" value="1"/>
</dbReference>
<evidence type="ECO:0000313" key="4">
    <source>
        <dbReference type="EMBL" id="QSX07671.1"/>
    </source>
</evidence>
<dbReference type="InterPro" id="IPR027266">
    <property type="entry name" value="TrmE/GcvT-like"/>
</dbReference>
<feature type="domain" description="GCVT N-terminal" evidence="2">
    <location>
        <begin position="9"/>
        <end position="240"/>
    </location>
</feature>
<name>A0A974XDJ0_9FIRM</name>
<dbReference type="PANTHER" id="PTHR43757">
    <property type="entry name" value="AMINOMETHYLTRANSFERASE"/>
    <property type="match status" value="1"/>
</dbReference>
<dbReference type="AlphaFoldDB" id="A0A974XDJ0"/>
<gene>
    <name evidence="4" type="ORF">J0B03_07460</name>
</gene>
<reference evidence="4" key="1">
    <citation type="submission" date="2021-03" db="EMBL/GenBank/DDBJ databases">
        <title>Alkalibacter marinus sp. nov., isolated from tidal flat sediment.</title>
        <authorList>
            <person name="Namirimu T."/>
            <person name="Yang J.-A."/>
            <person name="Yang S.-H."/>
            <person name="Kim Y.-J."/>
            <person name="Kwon K.K."/>
        </authorList>
    </citation>
    <scope>NUCLEOTIDE SEQUENCE</scope>
    <source>
        <strain evidence="4">ES005</strain>
    </source>
</reference>
<organism evidence="4 5">
    <name type="scientific">Alkalibacter rhizosphaerae</name>
    <dbReference type="NCBI Taxonomy" id="2815577"/>
    <lineage>
        <taxon>Bacteria</taxon>
        <taxon>Bacillati</taxon>
        <taxon>Bacillota</taxon>
        <taxon>Clostridia</taxon>
        <taxon>Eubacteriales</taxon>
        <taxon>Eubacteriaceae</taxon>
        <taxon>Alkalibacter</taxon>
    </lineage>
</organism>
<feature type="domain" description="Aminomethyltransferase C-terminal" evidence="3">
    <location>
        <begin position="258"/>
        <end position="337"/>
    </location>
</feature>
<dbReference type="EMBL" id="CP071444">
    <property type="protein sequence ID" value="QSX07671.1"/>
    <property type="molecule type" value="Genomic_DNA"/>
</dbReference>
<dbReference type="SUPFAM" id="SSF101790">
    <property type="entry name" value="Aminomethyltransferase beta-barrel domain"/>
    <property type="match status" value="1"/>
</dbReference>
<evidence type="ECO:0000259" key="2">
    <source>
        <dbReference type="Pfam" id="PF01571"/>
    </source>
</evidence>
<dbReference type="Pfam" id="PF08669">
    <property type="entry name" value="GCV_T_C"/>
    <property type="match status" value="1"/>
</dbReference>
<dbReference type="Proteomes" id="UP000663499">
    <property type="component" value="Chromosome"/>
</dbReference>
<dbReference type="Pfam" id="PF01571">
    <property type="entry name" value="GCV_T"/>
    <property type="match status" value="1"/>
</dbReference>
<feature type="binding site" evidence="1">
    <location>
        <position position="173"/>
    </location>
    <ligand>
        <name>substrate</name>
    </ligand>
</feature>